<dbReference type="InterPro" id="IPR018961">
    <property type="entry name" value="DnaJ_homolog_subfam-C_membr-28"/>
</dbReference>
<dbReference type="RefSeq" id="XP_035324576.1">
    <property type="nucleotide sequence ID" value="XM_035463152.1"/>
</dbReference>
<organism evidence="3 4">
    <name type="scientific">Geosmithia morbida</name>
    <dbReference type="NCBI Taxonomy" id="1094350"/>
    <lineage>
        <taxon>Eukaryota</taxon>
        <taxon>Fungi</taxon>
        <taxon>Dikarya</taxon>
        <taxon>Ascomycota</taxon>
        <taxon>Pezizomycotina</taxon>
        <taxon>Sordariomycetes</taxon>
        <taxon>Hypocreomycetidae</taxon>
        <taxon>Hypocreales</taxon>
        <taxon>Bionectriaceae</taxon>
        <taxon>Geosmithia</taxon>
    </lineage>
</organism>
<dbReference type="PANTHER" id="PTHR39394:SF1">
    <property type="entry name" value="DNAJ HOMOLOGUE SUBFAMILY C MEMBER 28 CONSERVED DOMAIN-CONTAINING PROTEIN"/>
    <property type="match status" value="1"/>
</dbReference>
<keyword evidence="4" id="KW-1185">Reference proteome</keyword>
<feature type="region of interest" description="Disordered" evidence="1">
    <location>
        <begin position="1"/>
        <end position="21"/>
    </location>
</feature>
<evidence type="ECO:0000313" key="3">
    <source>
        <dbReference type="EMBL" id="KAF4125924.1"/>
    </source>
</evidence>
<proteinExistence type="predicted"/>
<feature type="compositionally biased region" description="Basic and acidic residues" evidence="1">
    <location>
        <begin position="154"/>
        <end position="170"/>
    </location>
</feature>
<evidence type="ECO:0000259" key="2">
    <source>
        <dbReference type="Pfam" id="PF09350"/>
    </source>
</evidence>
<name>A0A9P4Z3F5_9HYPO</name>
<feature type="region of interest" description="Disordered" evidence="1">
    <location>
        <begin position="139"/>
        <end position="170"/>
    </location>
</feature>
<dbReference type="GeneID" id="55967400"/>
<dbReference type="Proteomes" id="UP000749293">
    <property type="component" value="Unassembled WGS sequence"/>
</dbReference>
<protein>
    <recommendedName>
        <fullName evidence="2">DnaJ homologue subfamily C member 28 conserved domain-containing protein</fullName>
    </recommendedName>
</protein>
<dbReference type="OrthoDB" id="1922282at2759"/>
<comment type="caution">
    <text evidence="3">The sequence shown here is derived from an EMBL/GenBank/DDBJ whole genome shotgun (WGS) entry which is preliminary data.</text>
</comment>
<sequence length="496" mass="55481">MSRRLEQATEEAMVSGGLAGQRAIEDAGFSKELKAKLLDRVQDAKFRQQFAGAFAEVGMPAAAGVGTRATAMAQPWTGQESTEDAVLRMLDDSKKPLGSGQRGKFEPPPVDMRIKREPVLSTAERAGRARDKAHFYPTRSSMENSKSKVKGGKNSKETKGMSEEEKEGFREEYRERFAPFGVRRGMPNTLGGLAAMANERIEDAIARGQFKNIPRGTSIKRDARADNPFIDTTEYIMNKMIQRQEILPPWIEKQQDLMRQLGKFRERIRRDWKRHVADSITASSLRGGGSLAEQMERAEWFAKAERVNNPRLRSVDQIPVPTNVTEDPVMVKMRQQVDERHNENKNEDSNEEGASAHDGIAPFRDAAWEEAQKAYMTLAINELNAMTRAYNLMAPDLAKKPYFSLQRELASCFSDVAPQVAGEIKDRATRPKNPAAASAIWSLGTGSAGVAEKKAVGLMDHFRKGDDYRSSVLESGDKPYGFKEWWRDMRGLSKSG</sequence>
<feature type="domain" description="DnaJ homologue subfamily C member 28 conserved" evidence="2">
    <location>
        <begin position="196"/>
        <end position="265"/>
    </location>
</feature>
<reference evidence="3" key="1">
    <citation type="submission" date="2020-03" db="EMBL/GenBank/DDBJ databases">
        <title>Site-based positive gene gene selection in Geosmithia morbida across the United States reveals a broad range of putative effectors and factors for local host and environmental adapation.</title>
        <authorList>
            <person name="Onufrak A."/>
            <person name="Murdoch R.W."/>
            <person name="Gazis R."/>
            <person name="Huff M."/>
            <person name="Staton M."/>
            <person name="Klingeman W."/>
            <person name="Hadziabdic D."/>
        </authorList>
    </citation>
    <scope>NUCLEOTIDE SEQUENCE</scope>
    <source>
        <strain evidence="3">1262</strain>
    </source>
</reference>
<accession>A0A9P4Z3F5</accession>
<feature type="compositionally biased region" description="Basic and acidic residues" evidence="1">
    <location>
        <begin position="336"/>
        <end position="348"/>
    </location>
</feature>
<dbReference type="AlphaFoldDB" id="A0A9P4Z3F5"/>
<dbReference type="PANTHER" id="PTHR39394">
    <property type="entry name" value="YALI0E31793P"/>
    <property type="match status" value="1"/>
</dbReference>
<evidence type="ECO:0000256" key="1">
    <source>
        <dbReference type="SAM" id="MobiDB-lite"/>
    </source>
</evidence>
<feature type="region of interest" description="Disordered" evidence="1">
    <location>
        <begin position="336"/>
        <end position="357"/>
    </location>
</feature>
<evidence type="ECO:0000313" key="4">
    <source>
        <dbReference type="Proteomes" id="UP000749293"/>
    </source>
</evidence>
<gene>
    <name evidence="3" type="ORF">GMORB2_1170</name>
</gene>
<dbReference type="EMBL" id="JAANYQ010000002">
    <property type="protein sequence ID" value="KAF4125924.1"/>
    <property type="molecule type" value="Genomic_DNA"/>
</dbReference>
<dbReference type="Pfam" id="PF09350">
    <property type="entry name" value="DJC28_CD"/>
    <property type="match status" value="1"/>
</dbReference>